<reference evidence="6 7" key="1">
    <citation type="submission" date="2017-09" db="EMBL/GenBank/DDBJ databases">
        <title>Draft Genome Sequence of Corynebacterium accolens AH4003.</title>
        <authorList>
            <person name="Chen Y."/>
            <person name="Oosthuysen W.F."/>
            <person name="Kelley S."/>
            <person name="Horswill A."/>
        </authorList>
    </citation>
    <scope>NUCLEOTIDE SEQUENCE [LARGE SCALE GENOMIC DNA]</scope>
    <source>
        <strain evidence="6 7">AH4003</strain>
    </source>
</reference>
<comment type="similarity">
    <text evidence="1">Belongs to the ABC transporter superfamily.</text>
</comment>
<dbReference type="Gene3D" id="3.40.50.300">
    <property type="entry name" value="P-loop containing nucleotide triphosphate hydrolases"/>
    <property type="match status" value="3"/>
</dbReference>
<protein>
    <submittedName>
        <fullName evidence="6">ABC transporter</fullName>
    </submittedName>
</protein>
<evidence type="ECO:0000256" key="2">
    <source>
        <dbReference type="ARBA" id="ARBA00022448"/>
    </source>
</evidence>
<evidence type="ECO:0000256" key="3">
    <source>
        <dbReference type="ARBA" id="ARBA00022741"/>
    </source>
</evidence>
<dbReference type="GO" id="GO:0016887">
    <property type="term" value="F:ATP hydrolysis activity"/>
    <property type="evidence" value="ECO:0007669"/>
    <property type="project" value="InterPro"/>
</dbReference>
<evidence type="ECO:0000313" key="6">
    <source>
        <dbReference type="EMBL" id="PCC81793.1"/>
    </source>
</evidence>
<dbReference type="Pfam" id="PF00005">
    <property type="entry name" value="ABC_tran"/>
    <property type="match status" value="2"/>
</dbReference>
<dbReference type="Proteomes" id="UP000218690">
    <property type="component" value="Unassembled WGS sequence"/>
</dbReference>
<keyword evidence="4" id="KW-0067">ATP-binding</keyword>
<organism evidence="6 7">
    <name type="scientific">Corynebacterium accolens</name>
    <dbReference type="NCBI Taxonomy" id="38284"/>
    <lineage>
        <taxon>Bacteria</taxon>
        <taxon>Bacillati</taxon>
        <taxon>Actinomycetota</taxon>
        <taxon>Actinomycetes</taxon>
        <taxon>Mycobacteriales</taxon>
        <taxon>Corynebacteriaceae</taxon>
        <taxon>Corynebacterium</taxon>
    </lineage>
</organism>
<comment type="caution">
    <text evidence="6">The sequence shown here is derived from an EMBL/GenBank/DDBJ whole genome shotgun (WGS) entry which is preliminary data.</text>
</comment>
<dbReference type="PANTHER" id="PTHR43553">
    <property type="entry name" value="HEAVY METAL TRANSPORTER"/>
    <property type="match status" value="1"/>
</dbReference>
<dbReference type="GO" id="GO:0005524">
    <property type="term" value="F:ATP binding"/>
    <property type="evidence" value="ECO:0007669"/>
    <property type="project" value="UniProtKB-KW"/>
</dbReference>
<dbReference type="GO" id="GO:0042626">
    <property type="term" value="F:ATPase-coupled transmembrane transporter activity"/>
    <property type="evidence" value="ECO:0007669"/>
    <property type="project" value="TreeGrafter"/>
</dbReference>
<dbReference type="AlphaFoldDB" id="A0A2A4AFV1"/>
<evidence type="ECO:0000313" key="7">
    <source>
        <dbReference type="Proteomes" id="UP000218690"/>
    </source>
</evidence>
<dbReference type="SUPFAM" id="SSF52540">
    <property type="entry name" value="P-loop containing nucleoside triphosphate hydrolases"/>
    <property type="match status" value="2"/>
</dbReference>
<dbReference type="InterPro" id="IPR003593">
    <property type="entry name" value="AAA+_ATPase"/>
</dbReference>
<evidence type="ECO:0000256" key="4">
    <source>
        <dbReference type="ARBA" id="ARBA00022840"/>
    </source>
</evidence>
<keyword evidence="2" id="KW-0813">Transport</keyword>
<evidence type="ECO:0000256" key="1">
    <source>
        <dbReference type="ARBA" id="ARBA00005417"/>
    </source>
</evidence>
<feature type="domain" description="AAA+ ATPase" evidence="5">
    <location>
        <begin position="204"/>
        <end position="353"/>
    </location>
</feature>
<gene>
    <name evidence="6" type="ORF">COM45_11345</name>
</gene>
<evidence type="ECO:0000259" key="5">
    <source>
        <dbReference type="SMART" id="SM00382"/>
    </source>
</evidence>
<dbReference type="InterPro" id="IPR027417">
    <property type="entry name" value="P-loop_NTPase"/>
</dbReference>
<dbReference type="InterPro" id="IPR050095">
    <property type="entry name" value="ECF_ABC_transporter_ATP-bd"/>
</dbReference>
<dbReference type="InterPro" id="IPR003439">
    <property type="entry name" value="ABC_transporter-like_ATP-bd"/>
</dbReference>
<name>A0A2A4AFV1_9CORY</name>
<proteinExistence type="inferred from homology"/>
<keyword evidence="3" id="KW-0547">Nucleotide-binding</keyword>
<dbReference type="GO" id="GO:0043190">
    <property type="term" value="C:ATP-binding cassette (ABC) transporter complex"/>
    <property type="evidence" value="ECO:0007669"/>
    <property type="project" value="TreeGrafter"/>
</dbReference>
<sequence length="354" mass="37876">MDLVPGTSKTIRVGFSENADDVAHQLAETLGVDTVIGADAAAHVSLLRETVREELALALEHLGMDPQDMESRVEQALCDIALDGTRKPSGLSGGQTRRLALAQVAIAEPPVLIVVEPWAGLDPDSRERIASFLGTLKETAVILVEHDTSADGILDLARVAPTPESVTLSQLRATRGAKPRRWWHLKAPESSSFEVGPVDLKLRPGGVLWLRGGNGSGKTTLLRAAAGLDSNEPAHPSIAMALQSPMDQVLEPTIGAWVQEPDLIPDLPLEEHPLDVSASQLRVAQVAHAVALRRDILILDEPDTLLDARGRVMVHRLIHNALSASASIVLTCHDPAFVAEVASYAKIDEINLAN</sequence>
<dbReference type="EMBL" id="NWBP01000036">
    <property type="protein sequence ID" value="PCC81793.1"/>
    <property type="molecule type" value="Genomic_DNA"/>
</dbReference>
<dbReference type="SMART" id="SM00382">
    <property type="entry name" value="AAA"/>
    <property type="match status" value="1"/>
</dbReference>
<accession>A0A2A4AFV1</accession>